<evidence type="ECO:0000256" key="3">
    <source>
        <dbReference type="ARBA" id="ARBA00022448"/>
    </source>
</evidence>
<dbReference type="EMBL" id="QJTJ01000016">
    <property type="protein sequence ID" value="PYF05681.1"/>
    <property type="molecule type" value="Genomic_DNA"/>
</dbReference>
<feature type="transmembrane region" description="Helical" evidence="8">
    <location>
        <begin position="120"/>
        <end position="140"/>
    </location>
</feature>
<dbReference type="OrthoDB" id="2380240at2"/>
<feature type="transmembrane region" description="Helical" evidence="8">
    <location>
        <begin position="221"/>
        <end position="244"/>
    </location>
</feature>
<evidence type="ECO:0000256" key="2">
    <source>
        <dbReference type="ARBA" id="ARBA00007998"/>
    </source>
</evidence>
<accession>A0A318TLH6</accession>
<feature type="transmembrane region" description="Helical" evidence="8">
    <location>
        <begin position="273"/>
        <end position="295"/>
    </location>
</feature>
<evidence type="ECO:0000313" key="10">
    <source>
        <dbReference type="Proteomes" id="UP000247416"/>
    </source>
</evidence>
<comment type="similarity">
    <text evidence="2">Belongs to the amino acid-polyamine-organocation (APC) superfamily. Spore germination protein (SGP) (TC 2.A.3.9) family.</text>
</comment>
<dbReference type="InterPro" id="IPR004761">
    <property type="entry name" value="Spore_GerAB"/>
</dbReference>
<keyword evidence="5 8" id="KW-0812">Transmembrane</keyword>
<name>A0A318TLH6_9BACL</name>
<feature type="transmembrane region" description="Helical" evidence="8">
    <location>
        <begin position="307"/>
        <end position="324"/>
    </location>
</feature>
<feature type="transmembrane region" description="Helical" evidence="8">
    <location>
        <begin position="15"/>
        <end position="34"/>
    </location>
</feature>
<evidence type="ECO:0000256" key="7">
    <source>
        <dbReference type="ARBA" id="ARBA00023136"/>
    </source>
</evidence>
<dbReference type="GO" id="GO:0016020">
    <property type="term" value="C:membrane"/>
    <property type="evidence" value="ECO:0007669"/>
    <property type="project" value="UniProtKB-SubCell"/>
</dbReference>
<gene>
    <name evidence="9" type="ORF">BJ095_11629</name>
</gene>
<keyword evidence="7 8" id="KW-0472">Membrane</keyword>
<dbReference type="Proteomes" id="UP000247416">
    <property type="component" value="Unassembled WGS sequence"/>
</dbReference>
<evidence type="ECO:0000256" key="4">
    <source>
        <dbReference type="ARBA" id="ARBA00022544"/>
    </source>
</evidence>
<evidence type="ECO:0000256" key="8">
    <source>
        <dbReference type="SAM" id="Phobius"/>
    </source>
</evidence>
<dbReference type="PANTHER" id="PTHR34975">
    <property type="entry name" value="SPORE GERMINATION PROTEIN A2"/>
    <property type="match status" value="1"/>
</dbReference>
<feature type="transmembrane region" description="Helical" evidence="8">
    <location>
        <begin position="87"/>
        <end position="108"/>
    </location>
</feature>
<keyword evidence="3" id="KW-0813">Transport</keyword>
<dbReference type="NCBIfam" id="TIGR00912">
    <property type="entry name" value="2A0309"/>
    <property type="match status" value="1"/>
</dbReference>
<dbReference type="RefSeq" id="WP_107936392.1">
    <property type="nucleotide sequence ID" value="NZ_CP085009.1"/>
</dbReference>
<dbReference type="GO" id="GO:0009847">
    <property type="term" value="P:spore germination"/>
    <property type="evidence" value="ECO:0007669"/>
    <property type="project" value="InterPro"/>
</dbReference>
<dbReference type="AlphaFoldDB" id="A0A318TLH6"/>
<comment type="subcellular location">
    <subcellularLocation>
        <location evidence="1">Membrane</location>
        <topology evidence="1">Multi-pass membrane protein</topology>
    </subcellularLocation>
</comment>
<reference evidence="9 10" key="1">
    <citation type="submission" date="2018-06" db="EMBL/GenBank/DDBJ databases">
        <title>Genomic Encyclopedia of Archaeal and Bacterial Type Strains, Phase II (KMG-II): from individual species to whole genera.</title>
        <authorList>
            <person name="Goeker M."/>
        </authorList>
    </citation>
    <scope>NUCLEOTIDE SEQUENCE [LARGE SCALE GENOMIC DNA]</scope>
    <source>
        <strain evidence="9 10">KACC 16626</strain>
    </source>
</reference>
<feature type="transmembrane region" description="Helical" evidence="8">
    <location>
        <begin position="188"/>
        <end position="209"/>
    </location>
</feature>
<comment type="caution">
    <text evidence="9">The sequence shown here is derived from an EMBL/GenBank/DDBJ whole genome shotgun (WGS) entry which is preliminary data.</text>
</comment>
<keyword evidence="4" id="KW-0309">Germination</keyword>
<dbReference type="PANTHER" id="PTHR34975:SF2">
    <property type="entry name" value="SPORE GERMINATION PROTEIN A2"/>
    <property type="match status" value="1"/>
</dbReference>
<protein>
    <submittedName>
        <fullName evidence="9">Spore germination protein (Amino acid permease)</fullName>
    </submittedName>
</protein>
<proteinExistence type="inferred from homology"/>
<evidence type="ECO:0000256" key="1">
    <source>
        <dbReference type="ARBA" id="ARBA00004141"/>
    </source>
</evidence>
<keyword evidence="6 8" id="KW-1133">Transmembrane helix</keyword>
<dbReference type="Pfam" id="PF03845">
    <property type="entry name" value="Spore_permease"/>
    <property type="match status" value="1"/>
</dbReference>
<feature type="transmembrane region" description="Helical" evidence="8">
    <location>
        <begin position="146"/>
        <end position="167"/>
    </location>
</feature>
<feature type="transmembrane region" description="Helical" evidence="8">
    <location>
        <begin position="336"/>
        <end position="356"/>
    </location>
</feature>
<evidence type="ECO:0000313" key="9">
    <source>
        <dbReference type="EMBL" id="PYF05681.1"/>
    </source>
</evidence>
<organism evidence="9 10">
    <name type="scientific">Ureibacillus chungkukjangi</name>
    <dbReference type="NCBI Taxonomy" id="1202712"/>
    <lineage>
        <taxon>Bacteria</taxon>
        <taxon>Bacillati</taxon>
        <taxon>Bacillota</taxon>
        <taxon>Bacilli</taxon>
        <taxon>Bacillales</taxon>
        <taxon>Caryophanaceae</taxon>
        <taxon>Ureibacillus</taxon>
    </lineage>
</organism>
<evidence type="ECO:0000256" key="5">
    <source>
        <dbReference type="ARBA" id="ARBA00022692"/>
    </source>
</evidence>
<feature type="transmembrane region" description="Helical" evidence="8">
    <location>
        <begin position="46"/>
        <end position="65"/>
    </location>
</feature>
<evidence type="ECO:0000256" key="6">
    <source>
        <dbReference type="ARBA" id="ARBA00022989"/>
    </source>
</evidence>
<sequence length="369" mass="42881">MKSLLQISNDQKFNAPLLFFVVVTSQIAVGIQGFQRLIVKDATHDAWISILLSFLFSHFIVYVMFKTLEIYSTNDLFGIQLDLFGKYLGHLINFSYVIYVSFAFFVVLKNYTEIITTWVFPNLSQVFISGTLLILVIYSFTGGLRVIIGVCFISVVSTIWMLLLLLFPLEYAHYNHLLPVLSNDLVSILKGAYSMTFTIVGFEVVNILYPFVKDKNKAQKYVHFGLFFTCFVYVFVMIVTIVYFSNEQLEKTIWALLTLFSIIKLPFIERIEIIVICFWLIIILPNLCLFSWSAYRGIVRIKNIKGTTFIWIFTILIFFVSLPVQSRHDINRINNIFSKIAFYVVFIYPLFLYIMASTKKILKKWVKSS</sequence>
<keyword evidence="10" id="KW-1185">Reference proteome</keyword>